<comment type="caution">
    <text evidence="1">The sequence shown here is derived from an EMBL/GenBank/DDBJ whole genome shotgun (WGS) entry which is preliminary data.</text>
</comment>
<reference evidence="1" key="1">
    <citation type="submission" date="2019-10" db="EMBL/GenBank/DDBJ databases">
        <authorList>
            <consortium name="DOE Joint Genome Institute"/>
            <person name="Kuo A."/>
            <person name="Miyauchi S."/>
            <person name="Kiss E."/>
            <person name="Drula E."/>
            <person name="Kohler A."/>
            <person name="Sanchez-Garcia M."/>
            <person name="Andreopoulos B."/>
            <person name="Barry K.W."/>
            <person name="Bonito G."/>
            <person name="Buee M."/>
            <person name="Carver A."/>
            <person name="Chen C."/>
            <person name="Cichocki N."/>
            <person name="Clum A."/>
            <person name="Culley D."/>
            <person name="Crous P.W."/>
            <person name="Fauchery L."/>
            <person name="Girlanda M."/>
            <person name="Hayes R."/>
            <person name="Keri Z."/>
            <person name="Labutti K."/>
            <person name="Lipzen A."/>
            <person name="Lombard V."/>
            <person name="Magnuson J."/>
            <person name="Maillard F."/>
            <person name="Morin E."/>
            <person name="Murat C."/>
            <person name="Nolan M."/>
            <person name="Ohm R."/>
            <person name="Pangilinan J."/>
            <person name="Pereira M."/>
            <person name="Perotto S."/>
            <person name="Peter M."/>
            <person name="Riley R."/>
            <person name="Sitrit Y."/>
            <person name="Stielow B."/>
            <person name="Szollosi G."/>
            <person name="Zifcakova L."/>
            <person name="Stursova M."/>
            <person name="Spatafora J.W."/>
            <person name="Tedersoo L."/>
            <person name="Vaario L.-M."/>
            <person name="Yamada A."/>
            <person name="Yan M."/>
            <person name="Wang P."/>
            <person name="Xu J."/>
            <person name="Bruns T."/>
            <person name="Baldrian P."/>
            <person name="Vilgalys R."/>
            <person name="Henrissat B."/>
            <person name="Grigoriev I.V."/>
            <person name="Hibbett D."/>
            <person name="Nagy L.G."/>
            <person name="Martin F.M."/>
        </authorList>
    </citation>
    <scope>NUCLEOTIDE SEQUENCE</scope>
    <source>
        <strain evidence="1">P2</strain>
    </source>
</reference>
<evidence type="ECO:0000313" key="1">
    <source>
        <dbReference type="EMBL" id="KAF9641889.1"/>
    </source>
</evidence>
<feature type="non-terminal residue" evidence="1">
    <location>
        <position position="491"/>
    </location>
</feature>
<dbReference type="Proteomes" id="UP000886501">
    <property type="component" value="Unassembled WGS sequence"/>
</dbReference>
<organism evidence="1 2">
    <name type="scientific">Thelephora ganbajun</name>
    <name type="common">Ganba fungus</name>
    <dbReference type="NCBI Taxonomy" id="370292"/>
    <lineage>
        <taxon>Eukaryota</taxon>
        <taxon>Fungi</taxon>
        <taxon>Dikarya</taxon>
        <taxon>Basidiomycota</taxon>
        <taxon>Agaricomycotina</taxon>
        <taxon>Agaricomycetes</taxon>
        <taxon>Thelephorales</taxon>
        <taxon>Thelephoraceae</taxon>
        <taxon>Thelephora</taxon>
    </lineage>
</organism>
<protein>
    <submittedName>
        <fullName evidence="1">Uncharacterized protein</fullName>
    </submittedName>
</protein>
<name>A0ACB6YWP8_THEGA</name>
<proteinExistence type="predicted"/>
<dbReference type="EMBL" id="MU118992">
    <property type="protein sequence ID" value="KAF9641889.1"/>
    <property type="molecule type" value="Genomic_DNA"/>
</dbReference>
<evidence type="ECO:0000313" key="2">
    <source>
        <dbReference type="Proteomes" id="UP000886501"/>
    </source>
</evidence>
<gene>
    <name evidence="1" type="ORF">BDM02DRAFT_3194339</name>
</gene>
<feature type="non-terminal residue" evidence="1">
    <location>
        <position position="1"/>
    </location>
</feature>
<reference evidence="1" key="2">
    <citation type="journal article" date="2020" name="Nat. Commun.">
        <title>Large-scale genome sequencing of mycorrhizal fungi provides insights into the early evolution of symbiotic traits.</title>
        <authorList>
            <person name="Miyauchi S."/>
            <person name="Kiss E."/>
            <person name="Kuo A."/>
            <person name="Drula E."/>
            <person name="Kohler A."/>
            <person name="Sanchez-Garcia M."/>
            <person name="Morin E."/>
            <person name="Andreopoulos B."/>
            <person name="Barry K.W."/>
            <person name="Bonito G."/>
            <person name="Buee M."/>
            <person name="Carver A."/>
            <person name="Chen C."/>
            <person name="Cichocki N."/>
            <person name="Clum A."/>
            <person name="Culley D."/>
            <person name="Crous P.W."/>
            <person name="Fauchery L."/>
            <person name="Girlanda M."/>
            <person name="Hayes R.D."/>
            <person name="Keri Z."/>
            <person name="LaButti K."/>
            <person name="Lipzen A."/>
            <person name="Lombard V."/>
            <person name="Magnuson J."/>
            <person name="Maillard F."/>
            <person name="Murat C."/>
            <person name="Nolan M."/>
            <person name="Ohm R.A."/>
            <person name="Pangilinan J."/>
            <person name="Pereira M.F."/>
            <person name="Perotto S."/>
            <person name="Peter M."/>
            <person name="Pfister S."/>
            <person name="Riley R."/>
            <person name="Sitrit Y."/>
            <person name="Stielow J.B."/>
            <person name="Szollosi G."/>
            <person name="Zifcakova L."/>
            <person name="Stursova M."/>
            <person name="Spatafora J.W."/>
            <person name="Tedersoo L."/>
            <person name="Vaario L.M."/>
            <person name="Yamada A."/>
            <person name="Yan M."/>
            <person name="Wang P."/>
            <person name="Xu J."/>
            <person name="Bruns T."/>
            <person name="Baldrian P."/>
            <person name="Vilgalys R."/>
            <person name="Dunand C."/>
            <person name="Henrissat B."/>
            <person name="Grigoriev I.V."/>
            <person name="Hibbett D."/>
            <person name="Nagy L.G."/>
            <person name="Martin F.M."/>
        </authorList>
    </citation>
    <scope>NUCLEOTIDE SEQUENCE</scope>
    <source>
        <strain evidence="1">P2</strain>
    </source>
</reference>
<sequence length="491" mass="54059">TAKKTISTNWDLNKYQDTITAHGYKRLLFPANLNSNHWIVFEVDLTKNQFCYGDSLGDRGSNVDLQHIRRGLANWLNVAFGALFEDLGSTLPIGRQSDGHSCGICVINAMEHAMFGVPLFTDKNRYSLRIQYFVEAVKYLMYNSPQSTCNGIAESVDLQSAGAGGVAGVAAGATEEQREAVGEVLEGVERVECMAGTQEKATEDAEPQDSTIEVAPQSPAPSSLFSDVTCPPSSDAASGDERVSVVMFSVARTNQSSGFAEQQRKRVKGSDDEDGGRCKSSWKRPKKMKESDSESGEDCVPSRSAAASRKLNESLRSGTFMADEGKTERFEKKCHGLDGHAKFRYKESWQVRHSKCSKWVTMREPYDSVRFGEHIKGCKRMGEKSRDGTIDLFFKPQDARETGTARMAQPSARKQIVTGARPRLKETLIPSIPFTSSERPCLGLGKDQDEQINRYISRVIAEGAGSHSDTHIAKTLFGGGVKYSELDEISK</sequence>
<keyword evidence="2" id="KW-1185">Reference proteome</keyword>
<accession>A0ACB6YWP8</accession>